<keyword evidence="2" id="KW-1185">Reference proteome</keyword>
<dbReference type="AlphaFoldDB" id="A0A3M7T552"/>
<comment type="caution">
    <text evidence="1">The sequence shown here is derived from an EMBL/GenBank/DDBJ whole genome shotgun (WGS) entry which is preliminary data.</text>
</comment>
<protein>
    <submittedName>
        <fullName evidence="1">Uncharacterized protein</fullName>
    </submittedName>
</protein>
<reference evidence="1 2" key="1">
    <citation type="journal article" date="2018" name="Sci. Rep.">
        <title>Genomic signatures of local adaptation to the degree of environmental predictability in rotifers.</title>
        <authorList>
            <person name="Franch-Gras L."/>
            <person name="Hahn C."/>
            <person name="Garcia-Roger E.M."/>
            <person name="Carmona M.J."/>
            <person name="Serra M."/>
            <person name="Gomez A."/>
        </authorList>
    </citation>
    <scope>NUCLEOTIDE SEQUENCE [LARGE SCALE GENOMIC DNA]</scope>
    <source>
        <strain evidence="1">HYR1</strain>
    </source>
</reference>
<organism evidence="1 2">
    <name type="scientific">Brachionus plicatilis</name>
    <name type="common">Marine rotifer</name>
    <name type="synonym">Brachionus muelleri</name>
    <dbReference type="NCBI Taxonomy" id="10195"/>
    <lineage>
        <taxon>Eukaryota</taxon>
        <taxon>Metazoa</taxon>
        <taxon>Spiralia</taxon>
        <taxon>Gnathifera</taxon>
        <taxon>Rotifera</taxon>
        <taxon>Eurotatoria</taxon>
        <taxon>Monogononta</taxon>
        <taxon>Pseudotrocha</taxon>
        <taxon>Ploima</taxon>
        <taxon>Brachionidae</taxon>
        <taxon>Brachionus</taxon>
    </lineage>
</organism>
<accession>A0A3M7T552</accession>
<proteinExistence type="predicted"/>
<dbReference type="Proteomes" id="UP000276133">
    <property type="component" value="Unassembled WGS sequence"/>
</dbReference>
<gene>
    <name evidence="1" type="ORF">BpHYR1_037241</name>
</gene>
<evidence type="ECO:0000313" key="1">
    <source>
        <dbReference type="EMBL" id="RNA43142.1"/>
    </source>
</evidence>
<name>A0A3M7T552_BRAPC</name>
<evidence type="ECO:0000313" key="2">
    <source>
        <dbReference type="Proteomes" id="UP000276133"/>
    </source>
</evidence>
<dbReference type="EMBL" id="REGN01000270">
    <property type="protein sequence ID" value="RNA43142.1"/>
    <property type="molecule type" value="Genomic_DNA"/>
</dbReference>
<sequence length="100" mass="11540">MLGDFDREIVEPLYAGSGYICKDRYIVQINTECMCPDCTDCSCSNFLDKAINFMCFLCVVYIIYSYSSYDVSVEQLSEDFGCTEILNKEKKFESIIFFFG</sequence>